<dbReference type="FunFam" id="3.40.47.10:FF:000025">
    <property type="entry name" value="Chalcone synthase 2"/>
    <property type="match status" value="1"/>
</dbReference>
<dbReference type="InterPro" id="IPR016039">
    <property type="entry name" value="Thiolase-like"/>
</dbReference>
<evidence type="ECO:0000313" key="5">
    <source>
        <dbReference type="EMBL" id="KAK3003023.1"/>
    </source>
</evidence>
<dbReference type="InterPro" id="IPR011141">
    <property type="entry name" value="Polyketide_synthase_type-III"/>
</dbReference>
<protein>
    <recommendedName>
        <fullName evidence="4">Chalcone/stilbene synthase N-terminal domain-containing protein</fullName>
    </recommendedName>
</protein>
<accession>A0AA88V7Y5</accession>
<evidence type="ECO:0000256" key="1">
    <source>
        <dbReference type="ARBA" id="ARBA00005531"/>
    </source>
</evidence>
<dbReference type="AlphaFoldDB" id="A0AA88V7Y5"/>
<keyword evidence="6" id="KW-1185">Reference proteome</keyword>
<keyword evidence="3" id="KW-0012">Acyltransferase</keyword>
<dbReference type="PANTHER" id="PTHR11877:SF14">
    <property type="entry name" value="CHALCONE SYNTHASE"/>
    <property type="match status" value="1"/>
</dbReference>
<evidence type="ECO:0000256" key="2">
    <source>
        <dbReference type="ARBA" id="ARBA00022679"/>
    </source>
</evidence>
<comment type="similarity">
    <text evidence="1">Belongs to the thiolase-like superfamily. Chalcone/stilbene synthases family.</text>
</comment>
<dbReference type="PANTHER" id="PTHR11877">
    <property type="entry name" value="HYDROXYMETHYLGLUTARYL-COA SYNTHASE"/>
    <property type="match status" value="1"/>
</dbReference>
<feature type="domain" description="Chalcone/stilbene synthase N-terminal" evidence="4">
    <location>
        <begin position="1"/>
        <end position="142"/>
    </location>
</feature>
<dbReference type="GO" id="GO:0016747">
    <property type="term" value="F:acyltransferase activity, transferring groups other than amino-acyl groups"/>
    <property type="evidence" value="ECO:0007669"/>
    <property type="project" value="InterPro"/>
</dbReference>
<reference evidence="5" key="1">
    <citation type="submission" date="2022-12" db="EMBL/GenBank/DDBJ databases">
        <title>Draft genome assemblies for two species of Escallonia (Escalloniales).</title>
        <authorList>
            <person name="Chanderbali A."/>
            <person name="Dervinis C."/>
            <person name="Anghel I."/>
            <person name="Soltis D."/>
            <person name="Soltis P."/>
            <person name="Zapata F."/>
        </authorList>
    </citation>
    <scope>NUCLEOTIDE SEQUENCE</scope>
    <source>
        <strain evidence="5">UCBG64.0493</strain>
        <tissue evidence="5">Leaf</tissue>
    </source>
</reference>
<dbReference type="GO" id="GO:0030639">
    <property type="term" value="P:polyketide biosynthetic process"/>
    <property type="evidence" value="ECO:0007669"/>
    <property type="project" value="TreeGrafter"/>
</dbReference>
<dbReference type="SUPFAM" id="SSF53901">
    <property type="entry name" value="Thiolase-like"/>
    <property type="match status" value="1"/>
</dbReference>
<dbReference type="Pfam" id="PF00195">
    <property type="entry name" value="Chal_sti_synt_N"/>
    <property type="match status" value="1"/>
</dbReference>
<organism evidence="5 6">
    <name type="scientific">Escallonia herrerae</name>
    <dbReference type="NCBI Taxonomy" id="1293975"/>
    <lineage>
        <taxon>Eukaryota</taxon>
        <taxon>Viridiplantae</taxon>
        <taxon>Streptophyta</taxon>
        <taxon>Embryophyta</taxon>
        <taxon>Tracheophyta</taxon>
        <taxon>Spermatophyta</taxon>
        <taxon>Magnoliopsida</taxon>
        <taxon>eudicotyledons</taxon>
        <taxon>Gunneridae</taxon>
        <taxon>Pentapetalae</taxon>
        <taxon>asterids</taxon>
        <taxon>campanulids</taxon>
        <taxon>Escalloniales</taxon>
        <taxon>Escalloniaceae</taxon>
        <taxon>Escallonia</taxon>
    </lineage>
</organism>
<evidence type="ECO:0000256" key="3">
    <source>
        <dbReference type="ARBA" id="ARBA00023315"/>
    </source>
</evidence>
<name>A0AA88V7Y5_9ASTE</name>
<dbReference type="EMBL" id="JAVXUP010002487">
    <property type="protein sequence ID" value="KAK3003023.1"/>
    <property type="molecule type" value="Genomic_DNA"/>
</dbReference>
<keyword evidence="2" id="KW-0808">Transferase</keyword>
<dbReference type="Proteomes" id="UP001188597">
    <property type="component" value="Unassembled WGS sequence"/>
</dbReference>
<gene>
    <name evidence="5" type="ORF">RJ639_020189</name>
</gene>
<sequence>MALSFDTRQDMVLVEIPKLSKEAAAKAIKGCGQPKSKITHLVFCPTSAVNMPGTDYQLTKLLGLHPSVKKLMMYQQGCFASGTVLHVAKDLTENNADARILGICSKITAVTFYGPSHTHLDSLVGQALFSDGVVAVIVGADPDVCQMPAVSTISRTFALKEILCNGKAKKEALPADDLEVGRQNIRLERDSSTIVAAS</sequence>
<dbReference type="InterPro" id="IPR001099">
    <property type="entry name" value="Chalcone/stilbene_synt_N"/>
</dbReference>
<proteinExistence type="inferred from homology"/>
<evidence type="ECO:0000259" key="4">
    <source>
        <dbReference type="Pfam" id="PF00195"/>
    </source>
</evidence>
<evidence type="ECO:0000313" key="6">
    <source>
        <dbReference type="Proteomes" id="UP001188597"/>
    </source>
</evidence>
<comment type="caution">
    <text evidence="5">The sequence shown here is derived from an EMBL/GenBank/DDBJ whole genome shotgun (WGS) entry which is preliminary data.</text>
</comment>
<dbReference type="Gene3D" id="3.40.47.10">
    <property type="match status" value="1"/>
</dbReference>